<organism evidence="1 2">
    <name type="scientific">Caerostris extrusa</name>
    <name type="common">Bark spider</name>
    <name type="synonym">Caerostris bankana</name>
    <dbReference type="NCBI Taxonomy" id="172846"/>
    <lineage>
        <taxon>Eukaryota</taxon>
        <taxon>Metazoa</taxon>
        <taxon>Ecdysozoa</taxon>
        <taxon>Arthropoda</taxon>
        <taxon>Chelicerata</taxon>
        <taxon>Arachnida</taxon>
        <taxon>Araneae</taxon>
        <taxon>Araneomorphae</taxon>
        <taxon>Entelegynae</taxon>
        <taxon>Araneoidea</taxon>
        <taxon>Araneidae</taxon>
        <taxon>Caerostris</taxon>
    </lineage>
</organism>
<sequence>MRCGRQGGCAEAENNRASLAFELPRKELPRAHLSARAQAPFLIFLEVRAKGDGHISQTPLRASYSFFISYYAGKHLVVPAVAWTYFKFEHK</sequence>
<evidence type="ECO:0000313" key="1">
    <source>
        <dbReference type="EMBL" id="GIX86399.1"/>
    </source>
</evidence>
<accession>A0AAV4NS31</accession>
<reference evidence="1 2" key="1">
    <citation type="submission" date="2021-06" db="EMBL/GenBank/DDBJ databases">
        <title>Caerostris extrusa draft genome.</title>
        <authorList>
            <person name="Kono N."/>
            <person name="Arakawa K."/>
        </authorList>
    </citation>
    <scope>NUCLEOTIDE SEQUENCE [LARGE SCALE GENOMIC DNA]</scope>
</reference>
<name>A0AAV4NS31_CAEEX</name>
<gene>
    <name evidence="1" type="ORF">CEXT_273881</name>
</gene>
<dbReference type="EMBL" id="BPLR01021138">
    <property type="protein sequence ID" value="GIX86399.1"/>
    <property type="molecule type" value="Genomic_DNA"/>
</dbReference>
<dbReference type="Proteomes" id="UP001054945">
    <property type="component" value="Unassembled WGS sequence"/>
</dbReference>
<keyword evidence="2" id="KW-1185">Reference proteome</keyword>
<protein>
    <submittedName>
        <fullName evidence="1">Uncharacterized protein</fullName>
    </submittedName>
</protein>
<evidence type="ECO:0000313" key="2">
    <source>
        <dbReference type="Proteomes" id="UP001054945"/>
    </source>
</evidence>
<proteinExistence type="predicted"/>
<comment type="caution">
    <text evidence="1">The sequence shown here is derived from an EMBL/GenBank/DDBJ whole genome shotgun (WGS) entry which is preliminary data.</text>
</comment>
<dbReference type="AlphaFoldDB" id="A0AAV4NS31"/>